<dbReference type="AlphaFoldDB" id="A0A2P4XGX9"/>
<name>A0A2P4XGX9_9STRA</name>
<comment type="caution">
    <text evidence="1">The sequence shown here is derived from an EMBL/GenBank/DDBJ whole genome shotgun (WGS) entry which is preliminary data.</text>
</comment>
<accession>A0A2P4XGX9</accession>
<keyword evidence="2" id="KW-1185">Reference proteome</keyword>
<evidence type="ECO:0000313" key="1">
    <source>
        <dbReference type="EMBL" id="POM64805.1"/>
    </source>
</evidence>
<sequence>MAVWPNYGLDVLDPGCDSLIQVKFDNEELALIDEVKGSSDGFSINDMGRQVESPIEREIQFMRDAGAIIGLPSLGAIGYM</sequence>
<gene>
    <name evidence="1" type="ORF">PHPALM_19634</name>
</gene>
<protein>
    <submittedName>
        <fullName evidence="1">Uncharacterized protein</fullName>
    </submittedName>
</protein>
<organism evidence="1 2">
    <name type="scientific">Phytophthora palmivora</name>
    <dbReference type="NCBI Taxonomy" id="4796"/>
    <lineage>
        <taxon>Eukaryota</taxon>
        <taxon>Sar</taxon>
        <taxon>Stramenopiles</taxon>
        <taxon>Oomycota</taxon>
        <taxon>Peronosporomycetes</taxon>
        <taxon>Peronosporales</taxon>
        <taxon>Peronosporaceae</taxon>
        <taxon>Phytophthora</taxon>
    </lineage>
</organism>
<reference evidence="1 2" key="1">
    <citation type="journal article" date="2017" name="Genome Biol. Evol.">
        <title>Phytophthora megakarya and P. palmivora, closely related causal agents of cacao black pod rot, underwent increases in genome sizes and gene numbers by different mechanisms.</title>
        <authorList>
            <person name="Ali S.S."/>
            <person name="Shao J."/>
            <person name="Lary D.J."/>
            <person name="Kronmiller B."/>
            <person name="Shen D."/>
            <person name="Strem M.D."/>
            <person name="Amoako-Attah I."/>
            <person name="Akrofi A.Y."/>
            <person name="Begoude B.A."/>
            <person name="Ten Hoopen G.M."/>
            <person name="Coulibaly K."/>
            <person name="Kebe B.I."/>
            <person name="Melnick R.L."/>
            <person name="Guiltinan M.J."/>
            <person name="Tyler B.M."/>
            <person name="Meinhardt L.W."/>
            <person name="Bailey B.A."/>
        </authorList>
    </citation>
    <scope>NUCLEOTIDE SEQUENCE [LARGE SCALE GENOMIC DNA]</scope>
    <source>
        <strain evidence="2">sbr112.9</strain>
    </source>
</reference>
<dbReference type="Proteomes" id="UP000237271">
    <property type="component" value="Unassembled WGS sequence"/>
</dbReference>
<evidence type="ECO:0000313" key="2">
    <source>
        <dbReference type="Proteomes" id="UP000237271"/>
    </source>
</evidence>
<dbReference type="EMBL" id="NCKW01011052">
    <property type="protein sequence ID" value="POM64805.1"/>
    <property type="molecule type" value="Genomic_DNA"/>
</dbReference>
<proteinExistence type="predicted"/>